<dbReference type="InterPro" id="IPR036390">
    <property type="entry name" value="WH_DNA-bd_sf"/>
</dbReference>
<dbReference type="SUPFAM" id="SSF46785">
    <property type="entry name" value="Winged helix' DNA-binding domain"/>
    <property type="match status" value="1"/>
</dbReference>
<accession>M2Y5Z5</accession>
<dbReference type="GO" id="GO:0006950">
    <property type="term" value="P:response to stress"/>
    <property type="evidence" value="ECO:0007669"/>
    <property type="project" value="TreeGrafter"/>
</dbReference>
<dbReference type="eggNOG" id="COG1846">
    <property type="taxonomic scope" value="Bacteria"/>
</dbReference>
<dbReference type="InterPro" id="IPR039422">
    <property type="entry name" value="MarR/SlyA-like"/>
</dbReference>
<evidence type="ECO:0000259" key="1">
    <source>
        <dbReference type="PROSITE" id="PS50995"/>
    </source>
</evidence>
<dbReference type="AlphaFoldDB" id="M2Y5Z5"/>
<dbReference type="EMBL" id="AONQ01000063">
    <property type="protein sequence ID" value="EME68491.1"/>
    <property type="molecule type" value="Genomic_DNA"/>
</dbReference>
<proteinExistence type="predicted"/>
<dbReference type="RefSeq" id="WP_008620320.1">
    <property type="nucleotide sequence ID" value="NZ_AONQ01000063.1"/>
</dbReference>
<evidence type="ECO:0000313" key="3">
    <source>
        <dbReference type="Proteomes" id="UP000011744"/>
    </source>
</evidence>
<dbReference type="GO" id="GO:0003700">
    <property type="term" value="F:DNA-binding transcription factor activity"/>
    <property type="evidence" value="ECO:0007669"/>
    <property type="project" value="InterPro"/>
</dbReference>
<dbReference type="InterPro" id="IPR000835">
    <property type="entry name" value="HTH_MarR-typ"/>
</dbReference>
<keyword evidence="3" id="KW-1185">Reference proteome</keyword>
<protein>
    <submittedName>
        <fullName evidence="2">MarR family transcriptional regulator</fullName>
    </submittedName>
</protein>
<dbReference type="PANTHER" id="PTHR33164:SF43">
    <property type="entry name" value="HTH-TYPE TRANSCRIPTIONAL REPRESSOR YETL"/>
    <property type="match status" value="1"/>
</dbReference>
<dbReference type="PROSITE" id="PS50995">
    <property type="entry name" value="HTH_MARR_2"/>
    <property type="match status" value="1"/>
</dbReference>
<reference evidence="2 3" key="1">
    <citation type="journal article" date="2014" name="Genome Announc.">
        <title>Draft Genome Sequence of Magnetospirillum sp. Strain SO-1, a Freshwater Magnetotactic Bacterium Isolated from the Ol'khovka River, Russia.</title>
        <authorList>
            <person name="Grouzdev D.S."/>
            <person name="Dziuba M.V."/>
            <person name="Sukhacheva M.S."/>
            <person name="Mardanov A.V."/>
            <person name="Beletskiy A.V."/>
            <person name="Kuznetsov B.B."/>
            <person name="Skryabin K.G."/>
        </authorList>
    </citation>
    <scope>NUCLEOTIDE SEQUENCE [LARGE SCALE GENOMIC DNA]</scope>
    <source>
        <strain evidence="2 3">SO-1</strain>
    </source>
</reference>
<dbReference type="OrthoDB" id="8906692at2"/>
<dbReference type="STRING" id="1244869.H261_18075"/>
<evidence type="ECO:0000313" key="2">
    <source>
        <dbReference type="EMBL" id="EME68491.1"/>
    </source>
</evidence>
<dbReference type="PATRIC" id="fig|1244869.3.peg.3615"/>
<dbReference type="Proteomes" id="UP000011744">
    <property type="component" value="Unassembled WGS sequence"/>
</dbReference>
<organism evidence="2 3">
    <name type="scientific">Paramagnetospirillum caucaseum</name>
    <dbReference type="NCBI Taxonomy" id="1244869"/>
    <lineage>
        <taxon>Bacteria</taxon>
        <taxon>Pseudomonadati</taxon>
        <taxon>Pseudomonadota</taxon>
        <taxon>Alphaproteobacteria</taxon>
        <taxon>Rhodospirillales</taxon>
        <taxon>Magnetospirillaceae</taxon>
        <taxon>Paramagnetospirillum</taxon>
    </lineage>
</organism>
<dbReference type="SMART" id="SM00347">
    <property type="entry name" value="HTH_MARR"/>
    <property type="match status" value="1"/>
</dbReference>
<dbReference type="PANTHER" id="PTHR33164">
    <property type="entry name" value="TRANSCRIPTIONAL REGULATOR, MARR FAMILY"/>
    <property type="match status" value="1"/>
</dbReference>
<dbReference type="Pfam" id="PF01047">
    <property type="entry name" value="MarR"/>
    <property type="match status" value="1"/>
</dbReference>
<dbReference type="InterPro" id="IPR036388">
    <property type="entry name" value="WH-like_DNA-bd_sf"/>
</dbReference>
<name>M2Y5Z5_9PROT</name>
<gene>
    <name evidence="2" type="ORF">H261_18075</name>
</gene>
<sequence length="153" mass="17300">MNESTAEKPKKFHLEDYIPYLLHQAHLAMLGLFTPVLAEHGLTLPEWRVLAALHSDSPMRFRDLVTATGLEPPTLVRVVAKLEKQSRLTREKSDEDRRGTLLAITPEGRAITSLAIPRAYEAQALALQDFSADETELLRRLLRRIPINSSNHN</sequence>
<dbReference type="PRINTS" id="PR00598">
    <property type="entry name" value="HTHMARR"/>
</dbReference>
<dbReference type="Gene3D" id="1.10.10.10">
    <property type="entry name" value="Winged helix-like DNA-binding domain superfamily/Winged helix DNA-binding domain"/>
    <property type="match status" value="1"/>
</dbReference>
<feature type="domain" description="HTH marR-type" evidence="1">
    <location>
        <begin position="15"/>
        <end position="147"/>
    </location>
</feature>
<comment type="caution">
    <text evidence="2">The sequence shown here is derived from an EMBL/GenBank/DDBJ whole genome shotgun (WGS) entry which is preliminary data.</text>
</comment>